<reference evidence="1 2" key="1">
    <citation type="submission" date="2016-07" db="EMBL/GenBank/DDBJ databases">
        <title>Pervasive Adenine N6-methylation of Active Genes in Fungi.</title>
        <authorList>
            <consortium name="DOE Joint Genome Institute"/>
            <person name="Mondo S.J."/>
            <person name="Dannebaum R.O."/>
            <person name="Kuo R.C."/>
            <person name="Labutti K."/>
            <person name="Haridas S."/>
            <person name="Kuo A."/>
            <person name="Salamov A."/>
            <person name="Ahrendt S.R."/>
            <person name="Lipzen A."/>
            <person name="Sullivan W."/>
            <person name="Andreopoulos W.B."/>
            <person name="Clum A."/>
            <person name="Lindquist E."/>
            <person name="Daum C."/>
            <person name="Ramamoorthy G.K."/>
            <person name="Gryganskyi A."/>
            <person name="Culley D."/>
            <person name="Magnuson J.K."/>
            <person name="James T.Y."/>
            <person name="O'Malley M.A."/>
            <person name="Stajich J.E."/>
            <person name="Spatafora J.W."/>
            <person name="Visel A."/>
            <person name="Grigoriev I.V."/>
        </authorList>
    </citation>
    <scope>NUCLEOTIDE SEQUENCE [LARGE SCALE GENOMIC DNA]</scope>
    <source>
        <strain evidence="1 2">ATCC 12442</strain>
    </source>
</reference>
<proteinExistence type="predicted"/>
<dbReference type="AlphaFoldDB" id="A0A1Y1WFX0"/>
<sequence length="71" mass="7834">MRRRMHALAAKKERCLKLTPAVVNKKALVFCSCFRVASVCADCRRNVVISVGRAWEGEFTLGTGAILQAKP</sequence>
<keyword evidence="2" id="KW-1185">Reference proteome</keyword>
<name>A0A1Y1WFX0_9FUNG</name>
<accession>A0A1Y1WFX0</accession>
<dbReference type="Proteomes" id="UP000193922">
    <property type="component" value="Unassembled WGS sequence"/>
</dbReference>
<evidence type="ECO:0000313" key="2">
    <source>
        <dbReference type="Proteomes" id="UP000193922"/>
    </source>
</evidence>
<comment type="caution">
    <text evidence="1">The sequence shown here is derived from an EMBL/GenBank/DDBJ whole genome shotgun (WGS) entry which is preliminary data.</text>
</comment>
<evidence type="ECO:0000313" key="1">
    <source>
        <dbReference type="EMBL" id="ORX72450.1"/>
    </source>
</evidence>
<dbReference type="RefSeq" id="XP_040745874.1">
    <property type="nucleotide sequence ID" value="XM_040883132.1"/>
</dbReference>
<dbReference type="GeneID" id="63799780"/>
<gene>
    <name evidence="1" type="ORF">DL89DRAFT_113313</name>
</gene>
<protein>
    <submittedName>
        <fullName evidence="1">Uncharacterized protein</fullName>
    </submittedName>
</protein>
<dbReference type="EMBL" id="MCFD01000003">
    <property type="protein sequence ID" value="ORX72450.1"/>
    <property type="molecule type" value="Genomic_DNA"/>
</dbReference>
<organism evidence="1 2">
    <name type="scientific">Linderina pennispora</name>
    <dbReference type="NCBI Taxonomy" id="61395"/>
    <lineage>
        <taxon>Eukaryota</taxon>
        <taxon>Fungi</taxon>
        <taxon>Fungi incertae sedis</taxon>
        <taxon>Zoopagomycota</taxon>
        <taxon>Kickxellomycotina</taxon>
        <taxon>Kickxellomycetes</taxon>
        <taxon>Kickxellales</taxon>
        <taxon>Kickxellaceae</taxon>
        <taxon>Linderina</taxon>
    </lineage>
</organism>